<name>A0AAD9NJE3_9ANNE</name>
<evidence type="ECO:0000256" key="8">
    <source>
        <dbReference type="ARBA" id="ARBA00023098"/>
    </source>
</evidence>
<evidence type="ECO:0000256" key="5">
    <source>
        <dbReference type="ARBA" id="ARBA00022824"/>
    </source>
</evidence>
<evidence type="ECO:0000256" key="1">
    <source>
        <dbReference type="ARBA" id="ARBA00004477"/>
    </source>
</evidence>
<dbReference type="InterPro" id="IPR007290">
    <property type="entry name" value="Arv1"/>
</dbReference>
<feature type="transmembrane region" description="Helical" evidence="10">
    <location>
        <begin position="66"/>
        <end position="89"/>
    </location>
</feature>
<evidence type="ECO:0000256" key="3">
    <source>
        <dbReference type="ARBA" id="ARBA00022448"/>
    </source>
</evidence>
<dbReference type="GO" id="GO:0006665">
    <property type="term" value="P:sphingolipid metabolic process"/>
    <property type="evidence" value="ECO:0007669"/>
    <property type="project" value="TreeGrafter"/>
</dbReference>
<evidence type="ECO:0000256" key="7">
    <source>
        <dbReference type="ARBA" id="ARBA00023055"/>
    </source>
</evidence>
<evidence type="ECO:0000256" key="10">
    <source>
        <dbReference type="RuleBase" id="RU368065"/>
    </source>
</evidence>
<dbReference type="GO" id="GO:0032366">
    <property type="term" value="P:intracellular sterol transport"/>
    <property type="evidence" value="ECO:0007669"/>
    <property type="project" value="UniProtKB-UniRule"/>
</dbReference>
<dbReference type="PANTHER" id="PTHR14467">
    <property type="entry name" value="ARV1"/>
    <property type="match status" value="1"/>
</dbReference>
<keyword evidence="7 10" id="KW-0445">Lipid transport</keyword>
<dbReference type="EMBL" id="JAODUP010000001">
    <property type="protein sequence ID" value="KAK2170738.1"/>
    <property type="molecule type" value="Genomic_DNA"/>
</dbReference>
<comment type="similarity">
    <text evidence="2 10">Belongs to the ARV1 family.</text>
</comment>
<keyword evidence="9 10" id="KW-0472">Membrane</keyword>
<dbReference type="PANTHER" id="PTHR14467:SF0">
    <property type="entry name" value="PROTEIN ARV1"/>
    <property type="match status" value="1"/>
</dbReference>
<gene>
    <name evidence="11" type="ORF">LSH36_1g25012</name>
</gene>
<evidence type="ECO:0000256" key="9">
    <source>
        <dbReference type="ARBA" id="ARBA00023136"/>
    </source>
</evidence>
<dbReference type="Proteomes" id="UP001208570">
    <property type="component" value="Unassembled WGS sequence"/>
</dbReference>
<keyword evidence="4 10" id="KW-0812">Transmembrane</keyword>
<dbReference type="GO" id="GO:0032541">
    <property type="term" value="C:cortical endoplasmic reticulum"/>
    <property type="evidence" value="ECO:0007669"/>
    <property type="project" value="TreeGrafter"/>
</dbReference>
<evidence type="ECO:0000313" key="11">
    <source>
        <dbReference type="EMBL" id="KAK2170738.1"/>
    </source>
</evidence>
<evidence type="ECO:0000256" key="2">
    <source>
        <dbReference type="ARBA" id="ARBA00009187"/>
    </source>
</evidence>
<evidence type="ECO:0000256" key="6">
    <source>
        <dbReference type="ARBA" id="ARBA00022989"/>
    </source>
</evidence>
<feature type="transmembrane region" description="Helical" evidence="10">
    <location>
        <begin position="120"/>
        <end position="146"/>
    </location>
</feature>
<evidence type="ECO:0000313" key="12">
    <source>
        <dbReference type="Proteomes" id="UP001208570"/>
    </source>
</evidence>
<dbReference type="GO" id="GO:0005789">
    <property type="term" value="C:endoplasmic reticulum membrane"/>
    <property type="evidence" value="ECO:0007669"/>
    <property type="project" value="UniProtKB-SubCell"/>
</dbReference>
<proteinExistence type="inferred from homology"/>
<dbReference type="GO" id="GO:0005794">
    <property type="term" value="C:Golgi apparatus"/>
    <property type="evidence" value="ECO:0007669"/>
    <property type="project" value="TreeGrafter"/>
</dbReference>
<comment type="subcellular location">
    <subcellularLocation>
        <location evidence="1 10">Endoplasmic reticulum membrane</location>
        <topology evidence="1 10">Multi-pass membrane protein</topology>
    </subcellularLocation>
</comment>
<organism evidence="11 12">
    <name type="scientific">Paralvinella palmiformis</name>
    <dbReference type="NCBI Taxonomy" id="53620"/>
    <lineage>
        <taxon>Eukaryota</taxon>
        <taxon>Metazoa</taxon>
        <taxon>Spiralia</taxon>
        <taxon>Lophotrochozoa</taxon>
        <taxon>Annelida</taxon>
        <taxon>Polychaeta</taxon>
        <taxon>Sedentaria</taxon>
        <taxon>Canalipalpata</taxon>
        <taxon>Terebellida</taxon>
        <taxon>Terebelliformia</taxon>
        <taxon>Alvinellidae</taxon>
        <taxon>Paralvinella</taxon>
    </lineage>
</organism>
<keyword evidence="12" id="KW-1185">Reference proteome</keyword>
<keyword evidence="6 10" id="KW-1133">Transmembrane helix</keyword>
<dbReference type="GO" id="GO:0016125">
    <property type="term" value="P:sterol metabolic process"/>
    <property type="evidence" value="ECO:0007669"/>
    <property type="project" value="UniProtKB-UniRule"/>
</dbReference>
<sequence length="153" mass="17920">MDEASSYHCVECGMLSQYLYKRFNAGITKVSFCTECGHIVDKYTLCDPVIMLLDALLHKPQVYRHLLYNINIPSPWKLFLIFFLCDAFMKWGSLPSNNTHRDEDAFERNPVFYIALEVDFYMMSCVAVSEWICFILILLTLLKIILPKLVRYI</sequence>
<comment type="caution">
    <text evidence="11">The sequence shown here is derived from an EMBL/GenBank/DDBJ whole genome shotgun (WGS) entry which is preliminary data.</text>
</comment>
<reference evidence="11" key="1">
    <citation type="journal article" date="2023" name="Mol. Biol. Evol.">
        <title>Third-Generation Sequencing Reveals the Adaptive Role of the Epigenome in Three Deep-Sea Polychaetes.</title>
        <authorList>
            <person name="Perez M."/>
            <person name="Aroh O."/>
            <person name="Sun Y."/>
            <person name="Lan Y."/>
            <person name="Juniper S.K."/>
            <person name="Young C.R."/>
            <person name="Angers B."/>
            <person name="Qian P.Y."/>
        </authorList>
    </citation>
    <scope>NUCLEOTIDE SEQUENCE</scope>
    <source>
        <strain evidence="11">P08H-3</strain>
    </source>
</reference>
<comment type="caution">
    <text evidence="10">Lacks conserved residue(s) required for the propagation of feature annotation.</text>
</comment>
<keyword evidence="5 10" id="KW-0256">Endoplasmic reticulum</keyword>
<dbReference type="AlphaFoldDB" id="A0AAD9NJE3"/>
<protein>
    <recommendedName>
        <fullName evidence="10">Protein ARV</fullName>
    </recommendedName>
</protein>
<evidence type="ECO:0000256" key="4">
    <source>
        <dbReference type="ARBA" id="ARBA00022692"/>
    </source>
</evidence>
<dbReference type="Pfam" id="PF04161">
    <property type="entry name" value="Arv1"/>
    <property type="match status" value="1"/>
</dbReference>
<dbReference type="GO" id="GO:0097036">
    <property type="term" value="P:regulation of plasma membrane sterol distribution"/>
    <property type="evidence" value="ECO:0007669"/>
    <property type="project" value="UniProtKB-UniRule"/>
</dbReference>
<keyword evidence="3 10" id="KW-0813">Transport</keyword>
<comment type="function">
    <text evidence="10">Mediator of sterol homeostasis involved in sterol uptake, trafficking and distribution into membranes.</text>
</comment>
<keyword evidence="8 10" id="KW-0443">Lipid metabolism</keyword>
<accession>A0AAD9NJE3</accession>